<evidence type="ECO:0000313" key="13">
    <source>
        <dbReference type="Proteomes" id="UP000594771"/>
    </source>
</evidence>
<dbReference type="GeneID" id="35767511"/>
<comment type="subcellular location">
    <subcellularLocation>
        <location evidence="2 8">Cytoplasm</location>
    </subcellularLocation>
</comment>
<dbReference type="GO" id="GO:0005737">
    <property type="term" value="C:cytoplasm"/>
    <property type="evidence" value="ECO:0007669"/>
    <property type="project" value="UniProtKB-SubCell"/>
</dbReference>
<evidence type="ECO:0000256" key="3">
    <source>
        <dbReference type="ARBA" id="ARBA00010088"/>
    </source>
</evidence>
<evidence type="ECO:0000256" key="4">
    <source>
        <dbReference type="ARBA" id="ARBA00022438"/>
    </source>
</evidence>
<dbReference type="Proteomes" id="UP000594771">
    <property type="component" value="Chromosome"/>
</dbReference>
<evidence type="ECO:0000256" key="2">
    <source>
        <dbReference type="ARBA" id="ARBA00004496"/>
    </source>
</evidence>
<proteinExistence type="inferred from homology"/>
<dbReference type="InterPro" id="IPR029058">
    <property type="entry name" value="AB_hydrolase_fold"/>
</dbReference>
<evidence type="ECO:0000256" key="7">
    <source>
        <dbReference type="ARBA" id="ARBA00022801"/>
    </source>
</evidence>
<dbReference type="RefSeq" id="WP_060778270.1">
    <property type="nucleotide sequence ID" value="NZ_CAJHLF010000002.1"/>
</dbReference>
<comment type="similarity">
    <text evidence="3 8 10">Belongs to the peptidase S33 family.</text>
</comment>
<dbReference type="AlphaFoldDB" id="A0A109RFT2"/>
<keyword evidence="6 8" id="KW-0645">Protease</keyword>
<evidence type="ECO:0000259" key="11">
    <source>
        <dbReference type="Pfam" id="PF00561"/>
    </source>
</evidence>
<dbReference type="Pfam" id="PF00561">
    <property type="entry name" value="Abhydrolase_1"/>
    <property type="match status" value="1"/>
</dbReference>
<protein>
    <recommendedName>
        <fullName evidence="8 10">Proline iminopeptidase</fullName>
        <shortName evidence="8">PIP</shortName>
        <ecNumber evidence="8 10">3.4.11.5</ecNumber>
    </recommendedName>
    <alternativeName>
        <fullName evidence="8">Prolyl aminopeptidase</fullName>
    </alternativeName>
</protein>
<dbReference type="EC" id="3.4.11.5" evidence="8 10"/>
<dbReference type="InterPro" id="IPR005944">
    <property type="entry name" value="Pro_iminopeptidase"/>
</dbReference>
<comment type="catalytic activity">
    <reaction evidence="1 8 10">
        <text>Release of N-terminal proline from a peptide.</text>
        <dbReference type="EC" id="3.4.11.5"/>
    </reaction>
</comment>
<dbReference type="PIRSF" id="PIRSF006431">
    <property type="entry name" value="Pept_S33"/>
    <property type="match status" value="1"/>
</dbReference>
<dbReference type="NCBIfam" id="TIGR01249">
    <property type="entry name" value="pro_imino_pep_1"/>
    <property type="match status" value="1"/>
</dbReference>
<evidence type="ECO:0000256" key="8">
    <source>
        <dbReference type="PIRNR" id="PIRNR006431"/>
    </source>
</evidence>
<dbReference type="InterPro" id="IPR002410">
    <property type="entry name" value="Peptidase_S33"/>
</dbReference>
<dbReference type="Gene3D" id="3.40.50.1820">
    <property type="entry name" value="alpha/beta hydrolase"/>
    <property type="match status" value="1"/>
</dbReference>
<evidence type="ECO:0000256" key="6">
    <source>
        <dbReference type="ARBA" id="ARBA00022670"/>
    </source>
</evidence>
<dbReference type="PRINTS" id="PR00111">
    <property type="entry name" value="ABHYDROLASE"/>
</dbReference>
<keyword evidence="7 8" id="KW-0378">Hydrolase</keyword>
<dbReference type="InterPro" id="IPR000073">
    <property type="entry name" value="AB_hydrolase_1"/>
</dbReference>
<keyword evidence="4 8" id="KW-0031">Aminopeptidase</keyword>
<feature type="active site" evidence="9">
    <location>
        <position position="264"/>
    </location>
</feature>
<dbReference type="PRINTS" id="PR00793">
    <property type="entry name" value="PROAMNOPTASE"/>
</dbReference>
<accession>A0A109RFT2</accession>
<feature type="domain" description="AB hydrolase-1" evidence="11">
    <location>
        <begin position="36"/>
        <end position="296"/>
    </location>
</feature>
<dbReference type="KEGG" id="aun:AWM73_04525"/>
<evidence type="ECO:0000256" key="9">
    <source>
        <dbReference type="PIRSR" id="PIRSR006431-1"/>
    </source>
</evidence>
<dbReference type="GO" id="GO:0006508">
    <property type="term" value="P:proteolysis"/>
    <property type="evidence" value="ECO:0007669"/>
    <property type="project" value="UniProtKB-KW"/>
</dbReference>
<dbReference type="PANTHER" id="PTHR43722:SF1">
    <property type="entry name" value="PROLINE IMINOPEPTIDASE"/>
    <property type="match status" value="1"/>
</dbReference>
<keyword evidence="5 8" id="KW-0963">Cytoplasm</keyword>
<gene>
    <name evidence="12" type="primary">pip</name>
    <name evidence="12" type="ORF">I6G68_05530</name>
</gene>
<dbReference type="EMBL" id="CP065662">
    <property type="protein sequence ID" value="QPS00858.1"/>
    <property type="molecule type" value="Genomic_DNA"/>
</dbReference>
<dbReference type="GO" id="GO:0004177">
    <property type="term" value="F:aminopeptidase activity"/>
    <property type="evidence" value="ECO:0007669"/>
    <property type="project" value="UniProtKB-UniRule"/>
</dbReference>
<dbReference type="OrthoDB" id="9775557at2"/>
<feature type="active site" description="Nucleophile" evidence="9">
    <location>
        <position position="110"/>
    </location>
</feature>
<organism evidence="12 13">
    <name type="scientific">Aerococcus urinae</name>
    <dbReference type="NCBI Taxonomy" id="1376"/>
    <lineage>
        <taxon>Bacteria</taxon>
        <taxon>Bacillati</taxon>
        <taxon>Bacillota</taxon>
        <taxon>Bacilli</taxon>
        <taxon>Lactobacillales</taxon>
        <taxon>Aerococcaceae</taxon>
        <taxon>Aerococcus</taxon>
    </lineage>
</organism>
<reference evidence="12 13" key="1">
    <citation type="submission" date="2020-12" db="EMBL/GenBank/DDBJ databases">
        <title>FDA dAtabase for Regulatory Grade micrObial Sequences (FDA-ARGOS): Supporting development and validation of Infectious Disease Dx tests.</title>
        <authorList>
            <person name="Sproer C."/>
            <person name="Gronow S."/>
            <person name="Severitt S."/>
            <person name="Schroder I."/>
            <person name="Tallon L."/>
            <person name="Sadzewicz L."/>
            <person name="Zhao X."/>
            <person name="Boylan J."/>
            <person name="Ott S."/>
            <person name="Bowen H."/>
            <person name="Vavikolanu K."/>
            <person name="Mehta A."/>
            <person name="Aluvathingal J."/>
            <person name="Nadendla S."/>
            <person name="Lowell S."/>
            <person name="Myers T."/>
            <person name="Yan Y."/>
            <person name="Sichtig H."/>
        </authorList>
    </citation>
    <scope>NUCLEOTIDE SEQUENCE [LARGE SCALE GENOMIC DNA]</scope>
    <source>
        <strain evidence="12 13">FDAARGOS_911</strain>
    </source>
</reference>
<evidence type="ECO:0000256" key="1">
    <source>
        <dbReference type="ARBA" id="ARBA00001585"/>
    </source>
</evidence>
<sequence length="312" mass="36155">MEAGYQNTEVNQSFYLQVDDQHKLYVEDCGNTKGQPVIFLHGGPGSEITPSCRLFFDPEKYHIILFDQRGTGKSKPFLSTENNTPFDSVRDMELIREYYGYDNWFVFGGSYGSTLALVYAILHPERVEQLILRGIFLGRQEEIDWLYEGGAAKFYPEAYEKYLSFLSDEEQKNCVHAYYQKIHQGDKEAHQAACRYWTKWESSLLTLLPHFPEEDQLSPSEEATAVLESHYFENHMFFEEDNYILNNVHRFNDIPMEIVQGRYDVICPPNSAYQLHQACPKSNLHLVEASGHSPYDPEMLKTIVAIMDQLAQ</sequence>
<evidence type="ECO:0000256" key="5">
    <source>
        <dbReference type="ARBA" id="ARBA00022490"/>
    </source>
</evidence>
<dbReference type="SUPFAM" id="SSF53474">
    <property type="entry name" value="alpha/beta-Hydrolases"/>
    <property type="match status" value="1"/>
</dbReference>
<name>A0A109RFT2_9LACT</name>
<evidence type="ECO:0000313" key="12">
    <source>
        <dbReference type="EMBL" id="QPS00858.1"/>
    </source>
</evidence>
<evidence type="ECO:0000256" key="10">
    <source>
        <dbReference type="RuleBase" id="RU003421"/>
    </source>
</evidence>
<feature type="active site" description="Proton donor" evidence="9">
    <location>
        <position position="292"/>
    </location>
</feature>
<dbReference type="PANTHER" id="PTHR43722">
    <property type="entry name" value="PROLINE IMINOPEPTIDASE"/>
    <property type="match status" value="1"/>
</dbReference>